<feature type="compositionally biased region" description="Low complexity" evidence="1">
    <location>
        <begin position="26"/>
        <end position="38"/>
    </location>
</feature>
<feature type="chain" id="PRO_5038625255" evidence="2">
    <location>
        <begin position="24"/>
        <end position="384"/>
    </location>
</feature>
<sequence>MRHPLRVVLTVALLASRCGQVAPFPQQQQQGLPQQQGLGQQGLGQQGLGQQDSQGLAPLEYAPLWGWYAPTASAGSADTAAASQPDLQYTGRPSQQTSEGSSQYPGQQYTRVSPATQRASDSQYAGQQYPGVNRPAQQTSNGAPQYTGQQYPGGGLQSQRAPASGSQYPGQQYTGGNEQVQQVSGGSSQYPDQQYTSGSRPMVQQASDGASQYPVQQYAAGGRPVEQASDGAFQYPSQQYPRQPSGALATRPLSLLGPGAVTPESPWTLRTPYLNVPAGASSWPAEGQVAPAVTAAGQRAGQQAAVAQAGQQQAVPQAGQLLPPAADAGGVGAALVNLLRSKAALVGTAVRGGVRAVFWLPGVLLDALRGVSTAPASAPASSVR</sequence>
<gene>
    <name evidence="4" type="primary">LOC113211717</name>
</gene>
<feature type="region of interest" description="Disordered" evidence="1">
    <location>
        <begin position="26"/>
        <end position="51"/>
    </location>
</feature>
<accession>A0A9C6XAC8</accession>
<evidence type="ECO:0000256" key="1">
    <source>
        <dbReference type="SAM" id="MobiDB-lite"/>
    </source>
</evidence>
<feature type="compositionally biased region" description="Polar residues" evidence="1">
    <location>
        <begin position="85"/>
        <end position="126"/>
    </location>
</feature>
<dbReference type="KEGG" id="foc:113211717"/>
<reference evidence="4" key="1">
    <citation type="submission" date="2025-08" db="UniProtKB">
        <authorList>
            <consortium name="RefSeq"/>
        </authorList>
    </citation>
    <scope>IDENTIFICATION</scope>
</reference>
<dbReference type="RefSeq" id="XP_052131987.1">
    <property type="nucleotide sequence ID" value="XM_052276027.1"/>
</dbReference>
<keyword evidence="2" id="KW-0732">Signal</keyword>
<dbReference type="Proteomes" id="UP000504606">
    <property type="component" value="Unplaced"/>
</dbReference>
<feature type="region of interest" description="Disordered" evidence="1">
    <location>
        <begin position="77"/>
        <end position="212"/>
    </location>
</feature>
<evidence type="ECO:0000313" key="3">
    <source>
        <dbReference type="Proteomes" id="UP000504606"/>
    </source>
</evidence>
<evidence type="ECO:0000313" key="4">
    <source>
        <dbReference type="RefSeq" id="XP_052131987.1"/>
    </source>
</evidence>
<feature type="compositionally biased region" description="Polar residues" evidence="1">
    <location>
        <begin position="158"/>
        <end position="178"/>
    </location>
</feature>
<protein>
    <submittedName>
        <fullName evidence="4">Calcium-binding protein P-like</fullName>
    </submittedName>
</protein>
<dbReference type="GeneID" id="113211717"/>
<keyword evidence="3" id="KW-1185">Reference proteome</keyword>
<evidence type="ECO:0000256" key="2">
    <source>
        <dbReference type="SAM" id="SignalP"/>
    </source>
</evidence>
<proteinExistence type="predicted"/>
<feature type="signal peptide" evidence="2">
    <location>
        <begin position="1"/>
        <end position="23"/>
    </location>
</feature>
<feature type="compositionally biased region" description="Low complexity" evidence="1">
    <location>
        <begin position="179"/>
        <end position="189"/>
    </location>
</feature>
<feature type="compositionally biased region" description="Polar residues" evidence="1">
    <location>
        <begin position="190"/>
        <end position="212"/>
    </location>
</feature>
<dbReference type="AlphaFoldDB" id="A0A9C6XAC8"/>
<organism evidence="3 4">
    <name type="scientific">Frankliniella occidentalis</name>
    <name type="common">Western flower thrips</name>
    <name type="synonym">Euthrips occidentalis</name>
    <dbReference type="NCBI Taxonomy" id="133901"/>
    <lineage>
        <taxon>Eukaryota</taxon>
        <taxon>Metazoa</taxon>
        <taxon>Ecdysozoa</taxon>
        <taxon>Arthropoda</taxon>
        <taxon>Hexapoda</taxon>
        <taxon>Insecta</taxon>
        <taxon>Pterygota</taxon>
        <taxon>Neoptera</taxon>
        <taxon>Paraneoptera</taxon>
        <taxon>Thysanoptera</taxon>
        <taxon>Terebrantia</taxon>
        <taxon>Thripoidea</taxon>
        <taxon>Thripidae</taxon>
        <taxon>Frankliniella</taxon>
    </lineage>
</organism>
<name>A0A9C6XAC8_FRAOC</name>